<accession>A0A830HN88</accession>
<evidence type="ECO:0000313" key="4">
    <source>
        <dbReference type="Proteomes" id="UP000660262"/>
    </source>
</evidence>
<keyword evidence="4" id="KW-1185">Reference proteome</keyword>
<evidence type="ECO:0000313" key="3">
    <source>
        <dbReference type="EMBL" id="GHP06599.1"/>
    </source>
</evidence>
<feature type="compositionally biased region" description="Polar residues" evidence="1">
    <location>
        <begin position="289"/>
        <end position="301"/>
    </location>
</feature>
<dbReference type="EMBL" id="BNJQ01000013">
    <property type="protein sequence ID" value="GHP06599.1"/>
    <property type="molecule type" value="Genomic_DNA"/>
</dbReference>
<proteinExistence type="predicted"/>
<dbReference type="SUPFAM" id="SSF50939">
    <property type="entry name" value="Sialidases"/>
    <property type="match status" value="1"/>
</dbReference>
<evidence type="ECO:0000259" key="2">
    <source>
        <dbReference type="Pfam" id="PF13088"/>
    </source>
</evidence>
<dbReference type="Proteomes" id="UP000660262">
    <property type="component" value="Unassembled WGS sequence"/>
</dbReference>
<dbReference type="OrthoDB" id="504663at2759"/>
<dbReference type="InterPro" id="IPR011040">
    <property type="entry name" value="Sialidase"/>
</dbReference>
<comment type="caution">
    <text evidence="3">The sequence shown here is derived from an EMBL/GenBank/DDBJ whole genome shotgun (WGS) entry which is preliminary data.</text>
</comment>
<gene>
    <name evidence="3" type="ORF">PPROV_000534400</name>
</gene>
<sequence length="405" mass="44699">MVGMPMPMANVEQTEWASHARGSMKYTHMPTIAVAKHQGNWRVVVAWQASSSVEGGNDQEIFVTSSDLSLRTWRAPRRLPGTAKGARWAPCTHQFKNQDVLHMFFAESRRCYKCASASSCPAPPNGAPNARRPANGQPWRAGGDLRVATSKDAGLTWTVSQTPLLTEASQGNRPKVLANGPVELRGSNGTRWVLPFWRQPPRGSGRTFCKTAAGGGVRGPETHGVLVSDDEGTSWRSYGAIEQRRIPIRSLPRPDAGDRVVEGALVAGDAKDVFMLFRTTRNKIYRSQASGDGTRWSTPESTRLHNPGSKVSALRAPGGDVLIVHNDHPWRAPRTRTDLTLTVSHDGARRHFQSLIRFETRRGLGAMFHYPSLVMHPDDCTSVFVVYGEFGKGIRVRRVRLRYSG</sequence>
<feature type="region of interest" description="Disordered" evidence="1">
    <location>
        <begin position="289"/>
        <end position="310"/>
    </location>
</feature>
<dbReference type="AlphaFoldDB" id="A0A830HN88"/>
<dbReference type="InterPro" id="IPR036278">
    <property type="entry name" value="Sialidase_sf"/>
</dbReference>
<dbReference type="Pfam" id="PF13088">
    <property type="entry name" value="BNR_2"/>
    <property type="match status" value="1"/>
</dbReference>
<protein>
    <recommendedName>
        <fullName evidence="2">Sialidase domain-containing protein</fullName>
    </recommendedName>
</protein>
<feature type="domain" description="Sialidase" evidence="2">
    <location>
        <begin position="43"/>
        <end position="378"/>
    </location>
</feature>
<dbReference type="PANTHER" id="PTHR43752:SF2">
    <property type="entry name" value="BNR_ASP-BOX REPEAT FAMILY PROTEIN"/>
    <property type="match status" value="1"/>
</dbReference>
<reference evidence="3" key="1">
    <citation type="submission" date="2020-10" db="EMBL/GenBank/DDBJ databases">
        <title>Unveiling of a novel bifunctional photoreceptor, Dualchrome1, isolated from a cosmopolitan green alga.</title>
        <authorList>
            <person name="Suzuki S."/>
            <person name="Kawachi M."/>
        </authorList>
    </citation>
    <scope>NUCLEOTIDE SEQUENCE</scope>
    <source>
        <strain evidence="3">NIES 2893</strain>
    </source>
</reference>
<dbReference type="CDD" id="cd15482">
    <property type="entry name" value="Sialidase_non-viral"/>
    <property type="match status" value="1"/>
</dbReference>
<evidence type="ECO:0000256" key="1">
    <source>
        <dbReference type="SAM" id="MobiDB-lite"/>
    </source>
</evidence>
<name>A0A830HN88_9CHLO</name>
<dbReference type="Gene3D" id="2.120.10.10">
    <property type="match status" value="1"/>
</dbReference>
<dbReference type="PANTHER" id="PTHR43752">
    <property type="entry name" value="BNR/ASP-BOX REPEAT FAMILY PROTEIN"/>
    <property type="match status" value="1"/>
</dbReference>
<organism evidence="3 4">
    <name type="scientific">Pycnococcus provasolii</name>
    <dbReference type="NCBI Taxonomy" id="41880"/>
    <lineage>
        <taxon>Eukaryota</taxon>
        <taxon>Viridiplantae</taxon>
        <taxon>Chlorophyta</taxon>
        <taxon>Pseudoscourfieldiophyceae</taxon>
        <taxon>Pseudoscourfieldiales</taxon>
        <taxon>Pycnococcaceae</taxon>
        <taxon>Pycnococcus</taxon>
    </lineage>
</organism>